<dbReference type="CDD" id="cd07971">
    <property type="entry name" value="OBF_DNA_ligase_LigD"/>
    <property type="match status" value="1"/>
</dbReference>
<keyword evidence="16" id="KW-0234">DNA repair</keyword>
<dbReference type="Gene3D" id="3.90.920.10">
    <property type="entry name" value="DNA primase, PRIM domain"/>
    <property type="match status" value="1"/>
</dbReference>
<evidence type="ECO:0000256" key="10">
    <source>
        <dbReference type="ARBA" id="ARBA00022801"/>
    </source>
</evidence>
<dbReference type="InterPro" id="IPR052171">
    <property type="entry name" value="NHEJ_LigD"/>
</dbReference>
<keyword evidence="9" id="KW-0227">DNA damage</keyword>
<dbReference type="Pfam" id="PF04679">
    <property type="entry name" value="DNA_ligase_A_C"/>
    <property type="match status" value="1"/>
</dbReference>
<evidence type="ECO:0000256" key="19">
    <source>
        <dbReference type="ARBA" id="ARBA00029943"/>
    </source>
</evidence>
<dbReference type="InterPro" id="IPR014144">
    <property type="entry name" value="LigD_PE_domain"/>
</dbReference>
<dbReference type="CDD" id="cd07906">
    <property type="entry name" value="Adenylation_DNA_ligase_LigD_LigC"/>
    <property type="match status" value="1"/>
</dbReference>
<dbReference type="GO" id="GO:0046872">
    <property type="term" value="F:metal ion binding"/>
    <property type="evidence" value="ECO:0007669"/>
    <property type="project" value="UniProtKB-KW"/>
</dbReference>
<evidence type="ECO:0000256" key="14">
    <source>
        <dbReference type="ARBA" id="ARBA00023125"/>
    </source>
</evidence>
<keyword evidence="3 26" id="KW-0436">Ligase</keyword>
<dbReference type="Pfam" id="PF13298">
    <property type="entry name" value="LigD_N"/>
    <property type="match status" value="1"/>
</dbReference>
<dbReference type="InterPro" id="IPR012309">
    <property type="entry name" value="DNA_ligase_ATP-dep_C"/>
</dbReference>
<proteinExistence type="predicted"/>
<comment type="cofactor">
    <cofactor evidence="1">
        <name>Mn(2+)</name>
        <dbReference type="ChEBI" id="CHEBI:29035"/>
    </cofactor>
</comment>
<dbReference type="EMBL" id="CP051685">
    <property type="protein sequence ID" value="QJE02714.1"/>
    <property type="molecule type" value="Genomic_DNA"/>
</dbReference>
<dbReference type="AlphaFoldDB" id="A0A7Z2W0Z0"/>
<dbReference type="SUPFAM" id="SSF50249">
    <property type="entry name" value="Nucleic acid-binding proteins"/>
    <property type="match status" value="1"/>
</dbReference>
<feature type="compositionally biased region" description="Low complexity" evidence="21">
    <location>
        <begin position="242"/>
        <end position="251"/>
    </location>
</feature>
<dbReference type="GO" id="GO:0006310">
    <property type="term" value="P:DNA recombination"/>
    <property type="evidence" value="ECO:0007669"/>
    <property type="project" value="UniProtKB-KW"/>
</dbReference>
<dbReference type="GO" id="GO:0005524">
    <property type="term" value="F:ATP binding"/>
    <property type="evidence" value="ECO:0007669"/>
    <property type="project" value="UniProtKB-KW"/>
</dbReference>
<dbReference type="GO" id="GO:0004527">
    <property type="term" value="F:exonuclease activity"/>
    <property type="evidence" value="ECO:0007669"/>
    <property type="project" value="UniProtKB-KW"/>
</dbReference>
<reference evidence="26 27" key="1">
    <citation type="submission" date="2020-04" db="EMBL/GenBank/DDBJ databases">
        <title>Genome sequencing of novel species.</title>
        <authorList>
            <person name="Heo J."/>
            <person name="Kim S.-J."/>
            <person name="Kim J.-S."/>
            <person name="Hong S.-B."/>
            <person name="Kwon S.-W."/>
        </authorList>
    </citation>
    <scope>NUCLEOTIDE SEQUENCE [LARGE SCALE GENOMIC DNA]</scope>
    <source>
        <strain evidence="26 27">GN2-R2</strain>
    </source>
</reference>
<evidence type="ECO:0000256" key="8">
    <source>
        <dbReference type="ARBA" id="ARBA00022741"/>
    </source>
</evidence>
<keyword evidence="11" id="KW-0269">Exonuclease</keyword>
<dbReference type="EC" id="6.5.1.1" evidence="2"/>
<dbReference type="NCBIfam" id="TIGR02779">
    <property type="entry name" value="NHEJ_ligase_lig"/>
    <property type="match status" value="1"/>
</dbReference>
<evidence type="ECO:0000256" key="4">
    <source>
        <dbReference type="ARBA" id="ARBA00022679"/>
    </source>
</evidence>
<organism evidence="26 27">
    <name type="scientific">Massilia forsythiae</name>
    <dbReference type="NCBI Taxonomy" id="2728020"/>
    <lineage>
        <taxon>Bacteria</taxon>
        <taxon>Pseudomonadati</taxon>
        <taxon>Pseudomonadota</taxon>
        <taxon>Betaproteobacteria</taxon>
        <taxon>Burkholderiales</taxon>
        <taxon>Oxalobacteraceae</taxon>
        <taxon>Telluria group</taxon>
        <taxon>Massilia</taxon>
    </lineage>
</organism>
<keyword evidence="8" id="KW-0547">Nucleotide-binding</keyword>
<protein>
    <recommendedName>
        <fullName evidence="2">DNA ligase (ATP)</fullName>
        <ecNumber evidence="2">6.5.1.1</ecNumber>
    </recommendedName>
    <alternativeName>
        <fullName evidence="19">NHEJ DNA polymerase</fullName>
    </alternativeName>
</protein>
<dbReference type="Pfam" id="PF21686">
    <property type="entry name" value="LigD_Prim-Pol"/>
    <property type="match status" value="1"/>
</dbReference>
<feature type="domain" description="DNA ligase ATP-dependent C-terminal" evidence="23">
    <location>
        <begin position="480"/>
        <end position="573"/>
    </location>
</feature>
<evidence type="ECO:0000256" key="16">
    <source>
        <dbReference type="ARBA" id="ARBA00023204"/>
    </source>
</evidence>
<evidence type="ECO:0000256" key="12">
    <source>
        <dbReference type="ARBA" id="ARBA00022840"/>
    </source>
</evidence>
<feature type="domain" description="DNA ligase D 3'-phosphoesterase" evidence="24">
    <location>
        <begin position="36"/>
        <end position="141"/>
    </location>
</feature>
<keyword evidence="15" id="KW-0233">DNA recombination</keyword>
<keyword evidence="17" id="KW-0464">Manganese</keyword>
<keyword evidence="12" id="KW-0067">ATP-binding</keyword>
<dbReference type="Pfam" id="PF01068">
    <property type="entry name" value="DNA_ligase_A_M"/>
    <property type="match status" value="1"/>
</dbReference>
<gene>
    <name evidence="26" type="primary">ligD</name>
    <name evidence="26" type="ORF">HH212_24115</name>
</gene>
<evidence type="ECO:0000313" key="27">
    <source>
        <dbReference type="Proteomes" id="UP000502415"/>
    </source>
</evidence>
<evidence type="ECO:0000256" key="20">
    <source>
        <dbReference type="ARBA" id="ARBA00034003"/>
    </source>
</evidence>
<dbReference type="CDD" id="cd04862">
    <property type="entry name" value="PaeLigD_Pol_like"/>
    <property type="match status" value="1"/>
</dbReference>
<keyword evidence="4" id="KW-0808">Transferase</keyword>
<name>A0A7Z2W0Z0_9BURK</name>
<evidence type="ECO:0000259" key="24">
    <source>
        <dbReference type="Pfam" id="PF13298"/>
    </source>
</evidence>
<evidence type="ECO:0000256" key="15">
    <source>
        <dbReference type="ARBA" id="ARBA00023172"/>
    </source>
</evidence>
<evidence type="ECO:0000256" key="1">
    <source>
        <dbReference type="ARBA" id="ARBA00001936"/>
    </source>
</evidence>
<evidence type="ECO:0000256" key="18">
    <source>
        <dbReference type="ARBA" id="ARBA00023268"/>
    </source>
</evidence>
<feature type="domain" description="ATP-dependent DNA ligase family profile" evidence="22">
    <location>
        <begin position="292"/>
        <end position="461"/>
    </location>
</feature>
<dbReference type="GO" id="GO:0006281">
    <property type="term" value="P:DNA repair"/>
    <property type="evidence" value="ECO:0007669"/>
    <property type="project" value="UniProtKB-KW"/>
</dbReference>
<evidence type="ECO:0000259" key="23">
    <source>
        <dbReference type="Pfam" id="PF04679"/>
    </source>
</evidence>
<dbReference type="NCBIfam" id="TIGR02776">
    <property type="entry name" value="NHEJ_ligase_prk"/>
    <property type="match status" value="1"/>
</dbReference>
<dbReference type="InterPro" id="IPR014146">
    <property type="entry name" value="LigD_ligase_dom"/>
</dbReference>
<dbReference type="InterPro" id="IPR014143">
    <property type="entry name" value="NHEJ_ligase_prk"/>
</dbReference>
<evidence type="ECO:0000259" key="25">
    <source>
        <dbReference type="Pfam" id="PF21686"/>
    </source>
</evidence>
<dbReference type="PANTHER" id="PTHR42705:SF2">
    <property type="entry name" value="BIFUNCTIONAL NON-HOMOLOGOUS END JOINING PROTEIN LIGD"/>
    <property type="match status" value="1"/>
</dbReference>
<feature type="domain" description="DNA ligase D polymerase" evidence="25">
    <location>
        <begin position="635"/>
        <end position="888"/>
    </location>
</feature>
<sequence length="912" mass="99254">MPDALEQYKSKRDFSITSEPAEGGRAGTDALTFVIQKHWATRLHYDFRLELDGTMKSWAVPKGPSFDTRDKRMAVHVEDHPISYADFEGTIPAHQYGAGKVIIWDKGTWEPVGDPRAGYAKGEIKFAIHGHKLHGRWVLVRMKPRAGERQEAWLLIKERDDYARPAAEYSVIDAMPDSVKDLPMPAGPGEQAAADAKLAELKAEDEKAGAGPAKPAKRRTAKATKEKAGEGAAAVAKDESADAAPAGAAPAKGRKKVAAKADGMPAGAVAAELPATLSPELATLVDGPPPQPEEWLYEIKFDGYRMLARVQGDDVRLVTRNGNDWTGKLDLLHKELLRLRLPDGWYDGEIVVHDEHGKPNFNLLQLAFDADSRAQIVYFLFDIPYFQGHDLRQVRLDARRPLLERALAHKASETVRFSAEFGTDPGQLVVAACRIGLEGVIGKRRDSRYLTRRSPEWIKLKCGLRQEFVIGGFTDPQGARSGIGSLLLGYYDAEGVLRYAGHVGSGFNGASLRHLRDVLDAIETDADPFPPRAVPGRGKHWVKPELVAEVSFSAWTVAGLIRHPVFQGLREDKPARSVVREHAGHVQDGGAAAAPDTVQADADADAAGSEAGAALPAGFKLTHGERVMDADSGVTKAGLARYYALVGPLMMAHLEGRPVSLVRAPEGVGGELFFQKHVVDTRKMPGVIQMDRALDPEHPSMMQLAGVEGLLSAAQWNVVEIHSQNATGAHYEKPDRIVFDLDPGEGVAWTAVQEAAQLMRAFLQELGLTPFLKTSGGKGLHMVVPLKPRLDWDTVKDFSHAVVNHLAKTLPERFSGKSGARNRVGRVFIDYLRNGRGATTVSAWSPRVRPGLGISVPVRWEELAGLTSGAHWTVGTVQARLEEGNAPWADYAESATTLTRAMKVLGFKAAKK</sequence>
<evidence type="ECO:0000256" key="17">
    <source>
        <dbReference type="ARBA" id="ARBA00023211"/>
    </source>
</evidence>
<keyword evidence="10" id="KW-0378">Hydrolase</keyword>
<keyword evidence="14" id="KW-0238">DNA-binding</keyword>
<keyword evidence="18" id="KW-0511">Multifunctional enzyme</keyword>
<dbReference type="KEGG" id="mfy:HH212_24115"/>
<dbReference type="RefSeq" id="WP_170204796.1">
    <property type="nucleotide sequence ID" value="NZ_CP051685.1"/>
</dbReference>
<feature type="region of interest" description="Disordered" evidence="21">
    <location>
        <begin position="203"/>
        <end position="253"/>
    </location>
</feature>
<evidence type="ECO:0000256" key="7">
    <source>
        <dbReference type="ARBA" id="ARBA00022723"/>
    </source>
</evidence>
<dbReference type="NCBIfam" id="NF004628">
    <property type="entry name" value="PRK05972.1"/>
    <property type="match status" value="1"/>
</dbReference>
<accession>A0A7Z2W0Z0</accession>
<dbReference type="PANTHER" id="PTHR42705">
    <property type="entry name" value="BIFUNCTIONAL NON-HOMOLOGOUS END JOINING PROTEIN LIGD"/>
    <property type="match status" value="1"/>
</dbReference>
<evidence type="ECO:0000256" key="21">
    <source>
        <dbReference type="SAM" id="MobiDB-lite"/>
    </source>
</evidence>
<evidence type="ECO:0000256" key="11">
    <source>
        <dbReference type="ARBA" id="ARBA00022839"/>
    </source>
</evidence>
<evidence type="ECO:0000259" key="22">
    <source>
        <dbReference type="Pfam" id="PF01068"/>
    </source>
</evidence>
<dbReference type="InterPro" id="IPR014145">
    <property type="entry name" value="LigD_pol_dom"/>
</dbReference>
<evidence type="ECO:0000256" key="9">
    <source>
        <dbReference type="ARBA" id="ARBA00022763"/>
    </source>
</evidence>
<dbReference type="GO" id="GO:0003910">
    <property type="term" value="F:DNA ligase (ATP) activity"/>
    <property type="evidence" value="ECO:0007669"/>
    <property type="project" value="UniProtKB-EC"/>
</dbReference>
<keyword evidence="6" id="KW-0540">Nuclease</keyword>
<dbReference type="Proteomes" id="UP000502415">
    <property type="component" value="Chromosome"/>
</dbReference>
<dbReference type="GO" id="GO:0003887">
    <property type="term" value="F:DNA-directed DNA polymerase activity"/>
    <property type="evidence" value="ECO:0007669"/>
    <property type="project" value="UniProtKB-KW"/>
</dbReference>
<evidence type="ECO:0000313" key="26">
    <source>
        <dbReference type="EMBL" id="QJE02714.1"/>
    </source>
</evidence>
<dbReference type="Gene3D" id="3.30.1490.70">
    <property type="match status" value="1"/>
</dbReference>
<keyword evidence="7" id="KW-0479">Metal-binding</keyword>
<dbReference type="Gene3D" id="2.40.50.140">
    <property type="entry name" value="Nucleic acid-binding proteins"/>
    <property type="match status" value="1"/>
</dbReference>
<comment type="catalytic activity">
    <reaction evidence="20">
        <text>ATP + (deoxyribonucleotide)n-3'-hydroxyl + 5'-phospho-(deoxyribonucleotide)m = (deoxyribonucleotide)n+m + AMP + diphosphate.</text>
        <dbReference type="EC" id="6.5.1.1"/>
    </reaction>
</comment>
<evidence type="ECO:0000256" key="13">
    <source>
        <dbReference type="ARBA" id="ARBA00022932"/>
    </source>
</evidence>
<dbReference type="InterPro" id="IPR033651">
    <property type="entry name" value="PaeLigD_Pol-like"/>
</dbReference>
<dbReference type="GO" id="GO:0003677">
    <property type="term" value="F:DNA binding"/>
    <property type="evidence" value="ECO:0007669"/>
    <property type="project" value="UniProtKB-KW"/>
</dbReference>
<dbReference type="InterPro" id="IPR012340">
    <property type="entry name" value="NA-bd_OB-fold"/>
</dbReference>
<keyword evidence="5" id="KW-0548">Nucleotidyltransferase</keyword>
<evidence type="ECO:0000256" key="6">
    <source>
        <dbReference type="ARBA" id="ARBA00022722"/>
    </source>
</evidence>
<keyword evidence="27" id="KW-1185">Reference proteome</keyword>
<evidence type="ECO:0000256" key="5">
    <source>
        <dbReference type="ARBA" id="ARBA00022695"/>
    </source>
</evidence>
<evidence type="ECO:0000256" key="2">
    <source>
        <dbReference type="ARBA" id="ARBA00012727"/>
    </source>
</evidence>
<dbReference type="Gene3D" id="3.30.470.30">
    <property type="entry name" value="DNA ligase/mRNA capping enzyme"/>
    <property type="match status" value="1"/>
</dbReference>
<dbReference type="InterPro" id="IPR012310">
    <property type="entry name" value="DNA_ligase_ATP-dep_cent"/>
</dbReference>
<dbReference type="NCBIfam" id="TIGR02777">
    <property type="entry name" value="LigD_PE_dom"/>
    <property type="match status" value="1"/>
</dbReference>
<evidence type="ECO:0000256" key="3">
    <source>
        <dbReference type="ARBA" id="ARBA00022598"/>
    </source>
</evidence>
<keyword evidence="13" id="KW-0239">DNA-directed DNA polymerase</keyword>
<dbReference type="SUPFAM" id="SSF56091">
    <property type="entry name" value="DNA ligase/mRNA capping enzyme, catalytic domain"/>
    <property type="match status" value="1"/>
</dbReference>
<dbReference type="NCBIfam" id="TIGR02778">
    <property type="entry name" value="ligD_pol"/>
    <property type="match status" value="1"/>
</dbReference>